<evidence type="ECO:0000256" key="7">
    <source>
        <dbReference type="RuleBase" id="RU000417"/>
    </source>
</evidence>
<dbReference type="InterPro" id="IPR031303">
    <property type="entry name" value="C5_meth_CS"/>
</dbReference>
<evidence type="ECO:0000256" key="1">
    <source>
        <dbReference type="ARBA" id="ARBA00022603"/>
    </source>
</evidence>
<keyword evidence="3 5" id="KW-0949">S-adenosyl-L-methionine</keyword>
<dbReference type="GO" id="GO:0003886">
    <property type="term" value="F:DNA (cytosine-5-)-methyltransferase activity"/>
    <property type="evidence" value="ECO:0007669"/>
    <property type="project" value="UniProtKB-EC"/>
</dbReference>
<dbReference type="SUPFAM" id="SSF53335">
    <property type="entry name" value="S-adenosyl-L-methionine-dependent methyltransferases"/>
    <property type="match status" value="1"/>
</dbReference>
<reference evidence="9" key="1">
    <citation type="submission" date="2016-09" db="EMBL/GenBank/DDBJ databases">
        <title>Draft genome of thermotolerant cyanobacterium Desertifilum sp. strain IPPAS B-1220.</title>
        <authorList>
            <person name="Sinetova M.A."/>
            <person name="Bolakhan K."/>
            <person name="Zayadan B.K."/>
            <person name="Mironov K.S."/>
            <person name="Ustinova V."/>
            <person name="Kupriyanova E.V."/>
            <person name="Sidorov R.A."/>
            <person name="Skrypnik A.N."/>
            <person name="Gogoleva N.E."/>
            <person name="Gogolev Y.V."/>
            <person name="Los D.A."/>
        </authorList>
    </citation>
    <scope>NUCLEOTIDE SEQUENCE [LARGE SCALE GENOMIC DNA]</scope>
    <source>
        <strain evidence="9">IPPAS B-1220</strain>
    </source>
</reference>
<dbReference type="NCBIfam" id="TIGR00675">
    <property type="entry name" value="dcm"/>
    <property type="match status" value="1"/>
</dbReference>
<dbReference type="OrthoDB" id="9813719at2"/>
<gene>
    <name evidence="9" type="ORF">BH720_18310</name>
</gene>
<dbReference type="STRING" id="1781255.BH720_18310"/>
<dbReference type="EC" id="2.1.1.37" evidence="7"/>
<dbReference type="PANTHER" id="PTHR10629">
    <property type="entry name" value="CYTOSINE-SPECIFIC METHYLTRANSFERASE"/>
    <property type="match status" value="1"/>
</dbReference>
<keyword evidence="4" id="KW-0680">Restriction system</keyword>
<dbReference type="GO" id="GO:0009307">
    <property type="term" value="P:DNA restriction-modification system"/>
    <property type="evidence" value="ECO:0007669"/>
    <property type="project" value="UniProtKB-KW"/>
</dbReference>
<dbReference type="Gene3D" id="3.40.50.150">
    <property type="entry name" value="Vaccinia Virus protein VP39"/>
    <property type="match status" value="1"/>
</dbReference>
<comment type="similarity">
    <text evidence="5 6">Belongs to the class I-like SAM-binding methyltransferase superfamily. C5-methyltransferase family.</text>
</comment>
<dbReference type="Pfam" id="PF00145">
    <property type="entry name" value="DNA_methylase"/>
    <property type="match status" value="1"/>
</dbReference>
<evidence type="ECO:0000256" key="3">
    <source>
        <dbReference type="ARBA" id="ARBA00022691"/>
    </source>
</evidence>
<dbReference type="PANTHER" id="PTHR10629:SF52">
    <property type="entry name" value="DNA (CYTOSINE-5)-METHYLTRANSFERASE 1"/>
    <property type="match status" value="1"/>
</dbReference>
<evidence type="ECO:0000256" key="8">
    <source>
        <dbReference type="SAM" id="MobiDB-lite"/>
    </source>
</evidence>
<accession>A0A1E5QGL3</accession>
<evidence type="ECO:0000256" key="6">
    <source>
        <dbReference type="RuleBase" id="RU000416"/>
    </source>
</evidence>
<feature type="active site" evidence="5">
    <location>
        <position position="96"/>
    </location>
</feature>
<dbReference type="InterPro" id="IPR018117">
    <property type="entry name" value="C5_DNA_meth_AS"/>
</dbReference>
<dbReference type="EMBL" id="MJGC01000080">
    <property type="protein sequence ID" value="OEJ73724.1"/>
    <property type="molecule type" value="Genomic_DNA"/>
</dbReference>
<comment type="catalytic activity">
    <reaction evidence="7">
        <text>a 2'-deoxycytidine in DNA + S-adenosyl-L-methionine = a 5-methyl-2'-deoxycytidine in DNA + S-adenosyl-L-homocysteine + H(+)</text>
        <dbReference type="Rhea" id="RHEA:13681"/>
        <dbReference type="Rhea" id="RHEA-COMP:11369"/>
        <dbReference type="Rhea" id="RHEA-COMP:11370"/>
        <dbReference type="ChEBI" id="CHEBI:15378"/>
        <dbReference type="ChEBI" id="CHEBI:57856"/>
        <dbReference type="ChEBI" id="CHEBI:59789"/>
        <dbReference type="ChEBI" id="CHEBI:85452"/>
        <dbReference type="ChEBI" id="CHEBI:85454"/>
        <dbReference type="EC" id="2.1.1.37"/>
    </reaction>
</comment>
<sequence length="442" mass="49578">MEACGNEMLGLLETQRPIALDLFAGAGGMSLGFEQAGFDILAAVEIDPVHACTHHYNFPYTAVLCRSVEDLSAEEIRANSGIGDRDLDVILSGSPCQGFSLMGKRALDDPRNSLLWHFHRLVGELRPKYFVMENVRGLTIGEHKQLLEKLIAAFHALGYQVNQNYQILNAAHYGVPQSRERLFLLGCRQGFPLPQYPVPLTQIARPQPLKHPKKKFAHLPPSPTVWEALQDLPEVEHYPELLETDACVAEYQTPSDYGRILRSIQPLEDDYSYRRSYNPNLLTSSARTQHGEVARQRFADTPPGTREKVSRFHKLHPQGVCITLRAGTDRDRGSFTSPRPIHPQTPRCITVREAARLHSYPDWFRFHVTKWHGFRQVGNSVPPLLAKAVAIEIRRALGVEVAQPPQILNLGEETLLQGTLVQAMQHFPPLDQHAVNEVADGG</sequence>
<dbReference type="AlphaFoldDB" id="A0A1E5QGL3"/>
<feature type="region of interest" description="Disordered" evidence="8">
    <location>
        <begin position="284"/>
        <end position="308"/>
    </location>
</feature>
<evidence type="ECO:0000256" key="4">
    <source>
        <dbReference type="ARBA" id="ARBA00022747"/>
    </source>
</evidence>
<evidence type="ECO:0000256" key="2">
    <source>
        <dbReference type="ARBA" id="ARBA00022679"/>
    </source>
</evidence>
<dbReference type="REBASE" id="172444">
    <property type="entry name" value="M.DspB1220ORF18310P"/>
</dbReference>
<keyword evidence="1 5" id="KW-0489">Methyltransferase</keyword>
<dbReference type="GO" id="GO:0032259">
    <property type="term" value="P:methylation"/>
    <property type="evidence" value="ECO:0007669"/>
    <property type="project" value="UniProtKB-KW"/>
</dbReference>
<dbReference type="InterPro" id="IPR050390">
    <property type="entry name" value="C5-Methyltransferase"/>
</dbReference>
<dbReference type="Gene3D" id="3.90.120.10">
    <property type="entry name" value="DNA Methylase, subunit A, domain 2"/>
    <property type="match status" value="1"/>
</dbReference>
<comment type="caution">
    <text evidence="9">The sequence shown here is derived from an EMBL/GenBank/DDBJ whole genome shotgun (WGS) entry which is preliminary data.</text>
</comment>
<name>A0A1E5QGL3_9CYAN</name>
<dbReference type="PRINTS" id="PR00105">
    <property type="entry name" value="C5METTRFRASE"/>
</dbReference>
<feature type="compositionally biased region" description="Basic and acidic residues" evidence="8">
    <location>
        <begin position="289"/>
        <end position="298"/>
    </location>
</feature>
<proteinExistence type="inferred from homology"/>
<dbReference type="PROSITE" id="PS00095">
    <property type="entry name" value="C5_MTASE_2"/>
    <property type="match status" value="1"/>
</dbReference>
<organism evidence="9">
    <name type="scientific">Desertifilum tharense IPPAS B-1220</name>
    <dbReference type="NCBI Taxonomy" id="1781255"/>
    <lineage>
        <taxon>Bacteria</taxon>
        <taxon>Bacillati</taxon>
        <taxon>Cyanobacteriota</taxon>
        <taxon>Cyanophyceae</taxon>
        <taxon>Desertifilales</taxon>
        <taxon>Desertifilaceae</taxon>
        <taxon>Desertifilum</taxon>
    </lineage>
</organism>
<dbReference type="InterPro" id="IPR001525">
    <property type="entry name" value="C5_MeTfrase"/>
</dbReference>
<dbReference type="InterPro" id="IPR029063">
    <property type="entry name" value="SAM-dependent_MTases_sf"/>
</dbReference>
<dbReference type="PROSITE" id="PS51679">
    <property type="entry name" value="SAM_MT_C5"/>
    <property type="match status" value="1"/>
</dbReference>
<dbReference type="PROSITE" id="PS00094">
    <property type="entry name" value="C5_MTASE_1"/>
    <property type="match status" value="1"/>
</dbReference>
<keyword evidence="2 5" id="KW-0808">Transferase</keyword>
<evidence type="ECO:0000256" key="5">
    <source>
        <dbReference type="PROSITE-ProRule" id="PRU01016"/>
    </source>
</evidence>
<protein>
    <recommendedName>
        <fullName evidence="7">Cytosine-specific methyltransferase</fullName>
        <ecNumber evidence="7">2.1.1.37</ecNumber>
    </recommendedName>
</protein>
<evidence type="ECO:0000313" key="9">
    <source>
        <dbReference type="EMBL" id="OEJ73724.1"/>
    </source>
</evidence>